<dbReference type="GO" id="GO:0008615">
    <property type="term" value="P:pyridoxine biosynthetic process"/>
    <property type="evidence" value="ECO:0007669"/>
    <property type="project" value="UniProtKB-UniRule"/>
</dbReference>
<dbReference type="EMBL" id="SLWQ01000010">
    <property type="protein sequence ID" value="TCO37303.1"/>
    <property type="molecule type" value="Genomic_DNA"/>
</dbReference>
<dbReference type="PIRSF" id="PIRSF000190">
    <property type="entry name" value="Pyd_amn-ph_oxd"/>
    <property type="match status" value="1"/>
</dbReference>
<feature type="binding site" evidence="5">
    <location>
        <position position="62"/>
    </location>
    <ligand>
        <name>substrate</name>
    </ligand>
</feature>
<feature type="binding site" evidence="5">
    <location>
        <position position="121"/>
    </location>
    <ligand>
        <name>substrate</name>
    </ligand>
</feature>
<feature type="domain" description="Pyridoxine 5'-phosphate oxidase dimerisation C-terminal" evidence="8">
    <location>
        <begin position="170"/>
        <end position="211"/>
    </location>
</feature>
<comment type="caution">
    <text evidence="9">The sequence shown here is derived from an EMBL/GenBank/DDBJ whole genome shotgun (WGS) entry which is preliminary data.</text>
</comment>
<comment type="catalytic activity">
    <reaction evidence="5">
        <text>pyridoxamine 5'-phosphate + O2 + H2O = pyridoxal 5'-phosphate + H2O2 + NH4(+)</text>
        <dbReference type="Rhea" id="RHEA:15817"/>
        <dbReference type="ChEBI" id="CHEBI:15377"/>
        <dbReference type="ChEBI" id="CHEBI:15379"/>
        <dbReference type="ChEBI" id="CHEBI:16240"/>
        <dbReference type="ChEBI" id="CHEBI:28938"/>
        <dbReference type="ChEBI" id="CHEBI:58451"/>
        <dbReference type="ChEBI" id="CHEBI:597326"/>
        <dbReference type="EC" id="1.4.3.5"/>
    </reaction>
</comment>
<dbReference type="EC" id="1.4.3.5" evidence="5"/>
<comment type="pathway">
    <text evidence="5">Cofactor metabolism; pyridoxal 5'-phosphate salvage; pyridoxal 5'-phosphate from pyridoxamine 5'-phosphate: step 1/1.</text>
</comment>
<evidence type="ECO:0000256" key="2">
    <source>
        <dbReference type="ARBA" id="ARBA00022630"/>
    </source>
</evidence>
<dbReference type="SUPFAM" id="SSF50475">
    <property type="entry name" value="FMN-binding split barrel"/>
    <property type="match status" value="1"/>
</dbReference>
<feature type="binding site" evidence="5 6">
    <location>
        <position position="183"/>
    </location>
    <ligand>
        <name>FMN</name>
        <dbReference type="ChEBI" id="CHEBI:58210"/>
    </ligand>
</feature>
<dbReference type="AlphaFoldDB" id="A0A4R2HZZ7"/>
<comment type="similarity">
    <text evidence="1 5">Belongs to the pyridoxamine 5'-phosphate oxidase family.</text>
</comment>
<dbReference type="Proteomes" id="UP000294862">
    <property type="component" value="Unassembled WGS sequence"/>
</dbReference>
<evidence type="ECO:0000256" key="5">
    <source>
        <dbReference type="HAMAP-Rule" id="MF_01629"/>
    </source>
</evidence>
<feature type="binding site" evidence="5 6">
    <location>
        <begin position="72"/>
        <end position="73"/>
    </location>
    <ligand>
        <name>FMN</name>
        <dbReference type="ChEBI" id="CHEBI:58210"/>
    </ligand>
</feature>
<comment type="pathway">
    <text evidence="5">Cofactor metabolism; pyridoxal 5'-phosphate salvage; pyridoxal 5'-phosphate from pyridoxine 5'-phosphate: step 1/1.</text>
</comment>
<feature type="domain" description="Pyridoxamine 5'-phosphate oxidase N-terminal" evidence="7">
    <location>
        <begin position="39"/>
        <end position="156"/>
    </location>
</feature>
<sequence>MLASARMNAPANHGTDPLYQEALAAFGDLLQQARAAGDPEPTAMTLATAVGDRVSARIVLLKGHDERGFRFYTNYESAKGEQLLAHPRAALCFHWKTLRNGVQVRVEGRVERLPAADSDAYFATRPRGSQVGAWASSQSRTLADRAEFEARIAEVERRFDGVAVPRPPHWGGYIVVPERIELWFGADFRLHERQCYERGTDGRWTRRMLFP</sequence>
<evidence type="ECO:0000256" key="6">
    <source>
        <dbReference type="PIRSR" id="PIRSR000190-2"/>
    </source>
</evidence>
<organism evidence="9 10">
    <name type="scientific">Dokdonella fugitiva</name>
    <dbReference type="NCBI Taxonomy" id="328517"/>
    <lineage>
        <taxon>Bacteria</taxon>
        <taxon>Pseudomonadati</taxon>
        <taxon>Pseudomonadota</taxon>
        <taxon>Gammaproteobacteria</taxon>
        <taxon>Lysobacterales</taxon>
        <taxon>Rhodanobacteraceae</taxon>
        <taxon>Dokdonella</taxon>
    </lineage>
</organism>
<keyword evidence="4 5" id="KW-0560">Oxidoreductase</keyword>
<evidence type="ECO:0000256" key="1">
    <source>
        <dbReference type="ARBA" id="ARBA00007301"/>
    </source>
</evidence>
<keyword evidence="3 5" id="KW-0288">FMN</keyword>
<feature type="binding site" evidence="5">
    <location>
        <position position="125"/>
    </location>
    <ligand>
        <name>substrate</name>
    </ligand>
</feature>
<comment type="subunit">
    <text evidence="5">Homodimer.</text>
</comment>
<dbReference type="UniPathway" id="UPA01068">
    <property type="reaction ID" value="UER00304"/>
</dbReference>
<dbReference type="HAMAP" id="MF_01629">
    <property type="entry name" value="PdxH"/>
    <property type="match status" value="1"/>
</dbReference>
<feature type="binding site" evidence="5">
    <location>
        <begin position="189"/>
        <end position="191"/>
    </location>
    <ligand>
        <name>substrate</name>
    </ligand>
</feature>
<feature type="binding site" evidence="5 6">
    <location>
        <begin position="138"/>
        <end position="139"/>
    </location>
    <ligand>
        <name>FMN</name>
        <dbReference type="ChEBI" id="CHEBI:58210"/>
    </ligand>
</feature>
<dbReference type="Pfam" id="PF01243">
    <property type="entry name" value="PNPOx_N"/>
    <property type="match status" value="1"/>
</dbReference>
<feature type="binding site" evidence="5">
    <location>
        <position position="129"/>
    </location>
    <ligand>
        <name>substrate</name>
    </ligand>
</feature>
<keyword evidence="5" id="KW-0664">Pyridoxine biosynthesis</keyword>
<feature type="binding site" evidence="5 6">
    <location>
        <position position="193"/>
    </location>
    <ligand>
        <name>FMN</name>
        <dbReference type="ChEBI" id="CHEBI:58210"/>
    </ligand>
</feature>
<keyword evidence="10" id="KW-1185">Reference proteome</keyword>
<dbReference type="Gene3D" id="2.30.110.10">
    <property type="entry name" value="Electron Transport, Fmn-binding Protein, Chain A"/>
    <property type="match status" value="1"/>
</dbReference>
<dbReference type="GO" id="GO:0004733">
    <property type="term" value="F:pyridoxamine phosphate oxidase activity"/>
    <property type="evidence" value="ECO:0007669"/>
    <property type="project" value="UniProtKB-UniRule"/>
</dbReference>
<reference evidence="9 10" key="1">
    <citation type="journal article" date="2015" name="Stand. Genomic Sci.">
        <title>Genomic Encyclopedia of Bacterial and Archaeal Type Strains, Phase III: the genomes of soil and plant-associated and newly described type strains.</title>
        <authorList>
            <person name="Whitman W.B."/>
            <person name="Woyke T."/>
            <person name="Klenk H.P."/>
            <person name="Zhou Y."/>
            <person name="Lilburn T.G."/>
            <person name="Beck B.J."/>
            <person name="De Vos P."/>
            <person name="Vandamme P."/>
            <person name="Eisen J.A."/>
            <person name="Garrity G."/>
            <person name="Hugenholtz P."/>
            <person name="Kyrpides N.C."/>
        </authorList>
    </citation>
    <scope>NUCLEOTIDE SEQUENCE [LARGE SCALE GENOMIC DNA]</scope>
    <source>
        <strain evidence="9 10">A3</strain>
    </source>
</reference>
<comment type="caution">
    <text evidence="5">Lacks conserved residue(s) required for the propagation of feature annotation.</text>
</comment>
<evidence type="ECO:0000259" key="7">
    <source>
        <dbReference type="Pfam" id="PF01243"/>
    </source>
</evidence>
<dbReference type="InterPro" id="IPR000659">
    <property type="entry name" value="Pyridox_Oxase"/>
</dbReference>
<name>A0A4R2HZZ7_9GAMM</name>
<dbReference type="InterPro" id="IPR019576">
    <property type="entry name" value="Pyridoxamine_oxidase_dimer_C"/>
</dbReference>
<evidence type="ECO:0000256" key="3">
    <source>
        <dbReference type="ARBA" id="ARBA00022643"/>
    </source>
</evidence>
<dbReference type="Pfam" id="PF10590">
    <property type="entry name" value="PNP_phzG_C"/>
    <property type="match status" value="1"/>
</dbReference>
<evidence type="ECO:0000313" key="10">
    <source>
        <dbReference type="Proteomes" id="UP000294862"/>
    </source>
</evidence>
<evidence type="ECO:0000259" key="8">
    <source>
        <dbReference type="Pfam" id="PF10590"/>
    </source>
</evidence>
<feature type="binding site" evidence="5 6">
    <location>
        <begin position="57"/>
        <end position="62"/>
    </location>
    <ligand>
        <name>FMN</name>
        <dbReference type="ChEBI" id="CHEBI:58210"/>
    </ligand>
</feature>
<comment type="cofactor">
    <cofactor evidence="5 6">
        <name>FMN</name>
        <dbReference type="ChEBI" id="CHEBI:58210"/>
    </cofactor>
    <text evidence="5 6">Binds 1 FMN per subunit.</text>
</comment>
<feature type="binding site" evidence="5 6">
    <location>
        <position position="79"/>
    </location>
    <ligand>
        <name>FMN</name>
        <dbReference type="ChEBI" id="CHEBI:58210"/>
    </ligand>
</feature>
<proteinExistence type="inferred from homology"/>
<accession>A0A4R2HZZ7</accession>
<dbReference type="PANTHER" id="PTHR10851:SF0">
    <property type="entry name" value="PYRIDOXINE-5'-PHOSPHATE OXIDASE"/>
    <property type="match status" value="1"/>
</dbReference>
<gene>
    <name evidence="5" type="primary">pdxH</name>
    <name evidence="9" type="ORF">EV148_110114</name>
</gene>
<dbReference type="NCBIfam" id="NF004231">
    <property type="entry name" value="PRK05679.1"/>
    <property type="match status" value="1"/>
</dbReference>
<feature type="binding site" evidence="5 6">
    <location>
        <position position="103"/>
    </location>
    <ligand>
        <name>FMN</name>
        <dbReference type="ChEBI" id="CHEBI:58210"/>
    </ligand>
</feature>
<keyword evidence="2 5" id="KW-0285">Flavoprotein</keyword>
<evidence type="ECO:0000256" key="4">
    <source>
        <dbReference type="ARBA" id="ARBA00023002"/>
    </source>
</evidence>
<dbReference type="InterPro" id="IPR011576">
    <property type="entry name" value="Pyridox_Oxase_N"/>
</dbReference>
<dbReference type="GO" id="GO:0010181">
    <property type="term" value="F:FMN binding"/>
    <property type="evidence" value="ECO:0007669"/>
    <property type="project" value="UniProtKB-UniRule"/>
</dbReference>
<evidence type="ECO:0000313" key="9">
    <source>
        <dbReference type="EMBL" id="TCO37303.1"/>
    </source>
</evidence>
<protein>
    <recommendedName>
        <fullName evidence="5">Pyridoxine/pyridoxamine 5'-phosphate oxidase</fullName>
        <ecNumber evidence="5">1.4.3.5</ecNumber>
    </recommendedName>
    <alternativeName>
        <fullName evidence="5">PNP/PMP oxidase</fullName>
        <shortName evidence="5">PNPOx</shortName>
    </alternativeName>
    <alternativeName>
        <fullName evidence="5">Pyridoxal 5'-phosphate synthase</fullName>
    </alternativeName>
</protein>
<dbReference type="NCBIfam" id="TIGR00558">
    <property type="entry name" value="pdxH"/>
    <property type="match status" value="1"/>
</dbReference>
<comment type="function">
    <text evidence="5">Catalyzes the oxidation of either pyridoxine 5'-phosphate (PNP) or pyridoxamine 5'-phosphate (PMP) into pyridoxal 5'-phosphate (PLP).</text>
</comment>
<dbReference type="InterPro" id="IPR012349">
    <property type="entry name" value="Split_barrel_FMN-bd"/>
</dbReference>
<comment type="catalytic activity">
    <reaction evidence="5">
        <text>pyridoxine 5'-phosphate + O2 = pyridoxal 5'-phosphate + H2O2</text>
        <dbReference type="Rhea" id="RHEA:15149"/>
        <dbReference type="ChEBI" id="CHEBI:15379"/>
        <dbReference type="ChEBI" id="CHEBI:16240"/>
        <dbReference type="ChEBI" id="CHEBI:58589"/>
        <dbReference type="ChEBI" id="CHEBI:597326"/>
        <dbReference type="EC" id="1.4.3.5"/>
    </reaction>
</comment>
<dbReference type="PANTHER" id="PTHR10851">
    <property type="entry name" value="PYRIDOXINE-5-PHOSPHATE OXIDASE"/>
    <property type="match status" value="1"/>
</dbReference>